<dbReference type="InterPro" id="IPR028037">
    <property type="entry name" value="Antitoxin_Rv0909/MT0933"/>
</dbReference>
<name>A0A5P8FKH2_9MICO</name>
<dbReference type="RefSeq" id="WP_068273294.1">
    <property type="nucleotide sequence ID" value="NZ_JADAKY010000001.1"/>
</dbReference>
<protein>
    <submittedName>
        <fullName evidence="2">Antitoxin</fullName>
    </submittedName>
</protein>
<organism evidence="2 3">
    <name type="scientific">Janibacter melonis</name>
    <dbReference type="NCBI Taxonomy" id="262209"/>
    <lineage>
        <taxon>Bacteria</taxon>
        <taxon>Bacillati</taxon>
        <taxon>Actinomycetota</taxon>
        <taxon>Actinomycetes</taxon>
        <taxon>Micrococcales</taxon>
        <taxon>Intrasporangiaceae</taxon>
        <taxon>Janibacter</taxon>
    </lineage>
</organism>
<evidence type="ECO:0000256" key="1">
    <source>
        <dbReference type="SAM" id="MobiDB-lite"/>
    </source>
</evidence>
<dbReference type="KEGG" id="jme:EEW87_003350"/>
<sequence>MARLGRITVLATAAEAARQWAKNNPDKAGAYIDKAGAAVDKGTKGKYSRQITSATGKAKGAVGGGHRGGTTTAPPAPGTTPPPSSQTPPPPVS</sequence>
<dbReference type="AlphaFoldDB" id="A0A5P8FKH2"/>
<proteinExistence type="predicted"/>
<evidence type="ECO:0000313" key="3">
    <source>
        <dbReference type="Proteomes" id="UP000271708"/>
    </source>
</evidence>
<reference evidence="2 3" key="1">
    <citation type="submission" date="2019-09" db="EMBL/GenBank/DDBJ databases">
        <title>Complete Genome Sequence of Janibacter melonis M714 with both human health impact and industrial applications.</title>
        <authorList>
            <person name="Jin M."/>
            <person name="Zhao Q.R."/>
        </authorList>
    </citation>
    <scope>NUCLEOTIDE SEQUENCE [LARGE SCALE GENOMIC DNA]</scope>
    <source>
        <strain evidence="2 3">M714</strain>
    </source>
</reference>
<feature type="region of interest" description="Disordered" evidence="1">
    <location>
        <begin position="42"/>
        <end position="93"/>
    </location>
</feature>
<dbReference type="Proteomes" id="UP000271708">
    <property type="component" value="Chromosome"/>
</dbReference>
<evidence type="ECO:0000313" key="2">
    <source>
        <dbReference type="EMBL" id="QFQ29570.2"/>
    </source>
</evidence>
<accession>A0A5P8FKH2</accession>
<dbReference type="EMBL" id="CP044548">
    <property type="protein sequence ID" value="QFQ29570.2"/>
    <property type="molecule type" value="Genomic_DNA"/>
</dbReference>
<gene>
    <name evidence="2" type="ORF">EEW87_003350</name>
</gene>
<feature type="compositionally biased region" description="Pro residues" evidence="1">
    <location>
        <begin position="74"/>
        <end position="93"/>
    </location>
</feature>
<dbReference type="Pfam" id="PF14013">
    <property type="entry name" value="MT0933_antitox"/>
    <property type="match status" value="1"/>
</dbReference>